<dbReference type="CDD" id="cd03789">
    <property type="entry name" value="GT9_LPS_heptosyltransferase"/>
    <property type="match status" value="1"/>
</dbReference>
<name>A0ABW2KVW3_9PROT</name>
<dbReference type="Pfam" id="PF01075">
    <property type="entry name" value="Glyco_transf_9"/>
    <property type="match status" value="1"/>
</dbReference>
<evidence type="ECO:0000256" key="2">
    <source>
        <dbReference type="ARBA" id="ARBA00022679"/>
    </source>
</evidence>
<keyword evidence="4" id="KW-1185">Reference proteome</keyword>
<keyword evidence="1" id="KW-0328">Glycosyltransferase</keyword>
<evidence type="ECO:0000313" key="3">
    <source>
        <dbReference type="EMBL" id="MFC7333169.1"/>
    </source>
</evidence>
<dbReference type="PANTHER" id="PTHR30160:SF1">
    <property type="entry name" value="LIPOPOLYSACCHARIDE 1,2-N-ACETYLGLUCOSAMINETRANSFERASE-RELATED"/>
    <property type="match status" value="1"/>
</dbReference>
<dbReference type="InterPro" id="IPR002201">
    <property type="entry name" value="Glyco_trans_9"/>
</dbReference>
<dbReference type="EMBL" id="JBHTCM010000010">
    <property type="protein sequence ID" value="MFC7333169.1"/>
    <property type="molecule type" value="Genomic_DNA"/>
</dbReference>
<proteinExistence type="predicted"/>
<gene>
    <name evidence="3" type="ORF">ACFQPS_08345</name>
</gene>
<keyword evidence="2" id="KW-0808">Transferase</keyword>
<protein>
    <submittedName>
        <fullName evidence="3">Glycosyltransferase family 9 protein</fullName>
    </submittedName>
</protein>
<organism evidence="3 4">
    <name type="scientific">Rhodocista pekingensis</name>
    <dbReference type="NCBI Taxonomy" id="201185"/>
    <lineage>
        <taxon>Bacteria</taxon>
        <taxon>Pseudomonadati</taxon>
        <taxon>Pseudomonadota</taxon>
        <taxon>Alphaproteobacteria</taxon>
        <taxon>Rhodospirillales</taxon>
        <taxon>Azospirillaceae</taxon>
        <taxon>Rhodocista</taxon>
    </lineage>
</organism>
<reference evidence="4" key="1">
    <citation type="journal article" date="2019" name="Int. J. Syst. Evol. Microbiol.">
        <title>The Global Catalogue of Microorganisms (GCM) 10K type strain sequencing project: providing services to taxonomists for standard genome sequencing and annotation.</title>
        <authorList>
            <consortium name="The Broad Institute Genomics Platform"/>
            <consortium name="The Broad Institute Genome Sequencing Center for Infectious Disease"/>
            <person name="Wu L."/>
            <person name="Ma J."/>
        </authorList>
    </citation>
    <scope>NUCLEOTIDE SEQUENCE [LARGE SCALE GENOMIC DNA]</scope>
    <source>
        <strain evidence="4">CGMCC 1.16275</strain>
    </source>
</reference>
<dbReference type="RefSeq" id="WP_377358074.1">
    <property type="nucleotide sequence ID" value="NZ_JBHTCM010000010.1"/>
</dbReference>
<dbReference type="InterPro" id="IPR051199">
    <property type="entry name" value="LPS_LOS_Heptosyltrfase"/>
</dbReference>
<sequence length="307" mass="32926">MDILFITSNRLGDAVLTTGLLGHLVDTRPEARFTIACGPIPAPLFRAVPRLADLIALPKRRWAGHWLTLWRRTVGRHWGLVVDLRDSAVSRLIRADRRAVYRMSGQGLHKVEDLGRLFRLTPPPPPRLWFDDAARAQAAARLGGPGPFLAVGPAANWPGKEWPADRFADLADRLTGPAGPLAGARTLVLAGPGEEARCRPVLDRLGPDRAVDLVGRTDPLLAGACLARARLYIGNDSGLMHLAAAAGTPTLGLFGPTPADIYGPWGPHAALVLAPDAPQPEERMRRLEPAAVEAAALALLARTGDRP</sequence>
<evidence type="ECO:0000313" key="4">
    <source>
        <dbReference type="Proteomes" id="UP001596456"/>
    </source>
</evidence>
<accession>A0ABW2KVW3</accession>
<dbReference type="SUPFAM" id="SSF53756">
    <property type="entry name" value="UDP-Glycosyltransferase/glycogen phosphorylase"/>
    <property type="match status" value="1"/>
</dbReference>
<dbReference type="Gene3D" id="3.40.50.2000">
    <property type="entry name" value="Glycogen Phosphorylase B"/>
    <property type="match status" value="2"/>
</dbReference>
<evidence type="ECO:0000256" key="1">
    <source>
        <dbReference type="ARBA" id="ARBA00022676"/>
    </source>
</evidence>
<dbReference type="Proteomes" id="UP001596456">
    <property type="component" value="Unassembled WGS sequence"/>
</dbReference>
<dbReference type="PANTHER" id="PTHR30160">
    <property type="entry name" value="TETRAACYLDISACCHARIDE 4'-KINASE-RELATED"/>
    <property type="match status" value="1"/>
</dbReference>
<comment type="caution">
    <text evidence="3">The sequence shown here is derived from an EMBL/GenBank/DDBJ whole genome shotgun (WGS) entry which is preliminary data.</text>
</comment>